<dbReference type="Proteomes" id="UP000184356">
    <property type="component" value="Unassembled WGS sequence"/>
</dbReference>
<keyword evidence="3" id="KW-0732">Signal</keyword>
<dbReference type="InterPro" id="IPR011045">
    <property type="entry name" value="N2O_reductase_N"/>
</dbReference>
<dbReference type="SUPFAM" id="SSF50974">
    <property type="entry name" value="Nitrous oxide reductase, N-terminal domain"/>
    <property type="match status" value="1"/>
</dbReference>
<proteinExistence type="predicted"/>
<feature type="compositionally biased region" description="Low complexity" evidence="1">
    <location>
        <begin position="548"/>
        <end position="558"/>
    </location>
</feature>
<keyword evidence="5" id="KW-1185">Reference proteome</keyword>
<dbReference type="RefSeq" id="XP_040701744.1">
    <property type="nucleotide sequence ID" value="XM_040852284.1"/>
</dbReference>
<dbReference type="PANTHER" id="PTHR35340">
    <property type="entry name" value="PQQ ENZYME REPEAT PROTEIN-RELATED"/>
    <property type="match status" value="1"/>
</dbReference>
<dbReference type="PANTHER" id="PTHR35340:SF8">
    <property type="entry name" value="ASST-DOMAIN-CONTAINING PROTEIN"/>
    <property type="match status" value="1"/>
</dbReference>
<feature type="transmembrane region" description="Helical" evidence="2">
    <location>
        <begin position="583"/>
        <end position="607"/>
    </location>
</feature>
<dbReference type="OrthoDB" id="5427350at2759"/>
<dbReference type="STRING" id="1036612.A0A1L9TEU4"/>
<feature type="chain" id="PRO_5012905698" description="ASST-domain-containing protein" evidence="3">
    <location>
        <begin position="25"/>
        <end position="629"/>
    </location>
</feature>
<dbReference type="AlphaFoldDB" id="A0A1L9TEU4"/>
<evidence type="ECO:0008006" key="6">
    <source>
        <dbReference type="Google" id="ProtNLM"/>
    </source>
</evidence>
<dbReference type="Pfam" id="PF14269">
    <property type="entry name" value="Arylsulfotran_2"/>
    <property type="match status" value="1"/>
</dbReference>
<evidence type="ECO:0000256" key="3">
    <source>
        <dbReference type="SAM" id="SignalP"/>
    </source>
</evidence>
<name>A0A1L9TEU4_9EURO</name>
<organism evidence="4 5">
    <name type="scientific">Aspergillus sydowii CBS 593.65</name>
    <dbReference type="NCBI Taxonomy" id="1036612"/>
    <lineage>
        <taxon>Eukaryota</taxon>
        <taxon>Fungi</taxon>
        <taxon>Dikarya</taxon>
        <taxon>Ascomycota</taxon>
        <taxon>Pezizomycotina</taxon>
        <taxon>Eurotiomycetes</taxon>
        <taxon>Eurotiomycetidae</taxon>
        <taxon>Eurotiales</taxon>
        <taxon>Aspergillaceae</taxon>
        <taxon>Aspergillus</taxon>
        <taxon>Aspergillus subgen. Nidulantes</taxon>
    </lineage>
</organism>
<keyword evidence="2" id="KW-0472">Membrane</keyword>
<feature type="signal peptide" evidence="3">
    <location>
        <begin position="1"/>
        <end position="24"/>
    </location>
</feature>
<dbReference type="SUPFAM" id="SSF50998">
    <property type="entry name" value="Quinoprotein alcohol dehydrogenase-like"/>
    <property type="match status" value="1"/>
</dbReference>
<evidence type="ECO:0000313" key="4">
    <source>
        <dbReference type="EMBL" id="OJJ57938.1"/>
    </source>
</evidence>
<dbReference type="InterPro" id="IPR011047">
    <property type="entry name" value="Quinoprotein_ADH-like_sf"/>
</dbReference>
<accession>A0A1L9TEU4</accession>
<dbReference type="InterPro" id="IPR039535">
    <property type="entry name" value="ASST-like"/>
</dbReference>
<evidence type="ECO:0000256" key="1">
    <source>
        <dbReference type="SAM" id="MobiDB-lite"/>
    </source>
</evidence>
<dbReference type="EMBL" id="KV878587">
    <property type="protein sequence ID" value="OJJ57938.1"/>
    <property type="molecule type" value="Genomic_DNA"/>
</dbReference>
<feature type="region of interest" description="Disordered" evidence="1">
    <location>
        <begin position="541"/>
        <end position="560"/>
    </location>
</feature>
<dbReference type="VEuPathDB" id="FungiDB:ASPSYDRAFT_90133"/>
<dbReference type="GeneID" id="63768357"/>
<keyword evidence="2" id="KW-0812">Transmembrane</keyword>
<dbReference type="InterPro" id="IPR053143">
    <property type="entry name" value="Arylsulfate_ST"/>
</dbReference>
<keyword evidence="2" id="KW-1133">Transmembrane helix</keyword>
<evidence type="ECO:0000313" key="5">
    <source>
        <dbReference type="Proteomes" id="UP000184356"/>
    </source>
</evidence>
<reference evidence="5" key="1">
    <citation type="journal article" date="2017" name="Genome Biol.">
        <title>Comparative genomics reveals high biological diversity and specific adaptations in the industrially and medically important fungal genus Aspergillus.</title>
        <authorList>
            <person name="de Vries R.P."/>
            <person name="Riley R."/>
            <person name="Wiebenga A."/>
            <person name="Aguilar-Osorio G."/>
            <person name="Amillis S."/>
            <person name="Uchima C.A."/>
            <person name="Anderluh G."/>
            <person name="Asadollahi M."/>
            <person name="Askin M."/>
            <person name="Barry K."/>
            <person name="Battaglia E."/>
            <person name="Bayram O."/>
            <person name="Benocci T."/>
            <person name="Braus-Stromeyer S.A."/>
            <person name="Caldana C."/>
            <person name="Canovas D."/>
            <person name="Cerqueira G.C."/>
            <person name="Chen F."/>
            <person name="Chen W."/>
            <person name="Choi C."/>
            <person name="Clum A."/>
            <person name="Dos Santos R.A."/>
            <person name="Damasio A.R."/>
            <person name="Diallinas G."/>
            <person name="Emri T."/>
            <person name="Fekete E."/>
            <person name="Flipphi M."/>
            <person name="Freyberg S."/>
            <person name="Gallo A."/>
            <person name="Gournas C."/>
            <person name="Habgood R."/>
            <person name="Hainaut M."/>
            <person name="Harispe M.L."/>
            <person name="Henrissat B."/>
            <person name="Hilden K.S."/>
            <person name="Hope R."/>
            <person name="Hossain A."/>
            <person name="Karabika E."/>
            <person name="Karaffa L."/>
            <person name="Karanyi Z."/>
            <person name="Krasevec N."/>
            <person name="Kuo A."/>
            <person name="Kusch H."/>
            <person name="LaButti K."/>
            <person name="Lagendijk E.L."/>
            <person name="Lapidus A."/>
            <person name="Levasseur A."/>
            <person name="Lindquist E."/>
            <person name="Lipzen A."/>
            <person name="Logrieco A.F."/>
            <person name="MacCabe A."/>
            <person name="Maekelae M.R."/>
            <person name="Malavazi I."/>
            <person name="Melin P."/>
            <person name="Meyer V."/>
            <person name="Mielnichuk N."/>
            <person name="Miskei M."/>
            <person name="Molnar A.P."/>
            <person name="Mule G."/>
            <person name="Ngan C.Y."/>
            <person name="Orejas M."/>
            <person name="Orosz E."/>
            <person name="Ouedraogo J.P."/>
            <person name="Overkamp K.M."/>
            <person name="Park H.-S."/>
            <person name="Perrone G."/>
            <person name="Piumi F."/>
            <person name="Punt P.J."/>
            <person name="Ram A.F."/>
            <person name="Ramon A."/>
            <person name="Rauscher S."/>
            <person name="Record E."/>
            <person name="Riano-Pachon D.M."/>
            <person name="Robert V."/>
            <person name="Roehrig J."/>
            <person name="Ruller R."/>
            <person name="Salamov A."/>
            <person name="Salih N.S."/>
            <person name="Samson R.A."/>
            <person name="Sandor E."/>
            <person name="Sanguinetti M."/>
            <person name="Schuetze T."/>
            <person name="Sepcic K."/>
            <person name="Shelest E."/>
            <person name="Sherlock G."/>
            <person name="Sophianopoulou V."/>
            <person name="Squina F.M."/>
            <person name="Sun H."/>
            <person name="Susca A."/>
            <person name="Todd R.B."/>
            <person name="Tsang A."/>
            <person name="Unkles S.E."/>
            <person name="van de Wiele N."/>
            <person name="van Rossen-Uffink D."/>
            <person name="Oliveira J.V."/>
            <person name="Vesth T.C."/>
            <person name="Visser J."/>
            <person name="Yu J.-H."/>
            <person name="Zhou M."/>
            <person name="Andersen M.R."/>
            <person name="Archer D.B."/>
            <person name="Baker S.E."/>
            <person name="Benoit I."/>
            <person name="Brakhage A.A."/>
            <person name="Braus G.H."/>
            <person name="Fischer R."/>
            <person name="Frisvad J.C."/>
            <person name="Goldman G.H."/>
            <person name="Houbraken J."/>
            <person name="Oakley B."/>
            <person name="Pocsi I."/>
            <person name="Scazzocchio C."/>
            <person name="Seiboth B."/>
            <person name="vanKuyk P.A."/>
            <person name="Wortman J."/>
            <person name="Dyer P.S."/>
            <person name="Grigoriev I.V."/>
        </authorList>
    </citation>
    <scope>NUCLEOTIDE SEQUENCE [LARGE SCALE GENOMIC DNA]</scope>
    <source>
        <strain evidence="5">CBS 593.65</strain>
    </source>
</reference>
<sequence>MALTMLSFWLLLLALLSVSLTVQAKPENDDDLYSFVTLPGIRAVKYNVKYHGDGRDRVSPGHIFVAPYGQLTPEPPTKQYLPDQVGPCIYDDNGVLVWAGAAMFDNRNTFDFRAVNSISDGPHLSFVVGLEYDGSDRGFGVVLNNKFEVAHQIPMRADLGAFDIHEFNILDDGKTALSINYRSHSKVLEEFGRPSEASYVLSGGFAQIDLPTGEITHVWDSFDQISLSESVHVGPTTPASAPPGWDYMHPNSIDVNEAGDYLMSMRFTNTIYLISPDGHIIWRLGGANSDFTQDFTFSKQHDAKFIHSNGTHHTISFLNNASDEESNDEPVSSCLFVDVDSIAMTATVVRRYNRPDGALTRLRGNAQLLPNDNLLAGWSSAGYFTESSPEGDLLFSGAFASERYSTYRAYKFEFTGRPANPPDLLSFVWGTDPDPVTSDLTTTIYVSWNGATDVAGWNFYARGAYDSDRVFIGNVTKTDFETMYIARGYLSWISAEAYDAEGNVLSESLIHQTTLPAQWESAGFKGASLGRLLPDDPETLYSAKSDSEAGAEADNANANPDVGDPHMAALAALVRDLQGTVQLILFLMVLLALSLLAAAGGGLYAFFRRGRGKYARLPGKEEEVPLDRM</sequence>
<protein>
    <recommendedName>
        <fullName evidence="6">ASST-domain-containing protein</fullName>
    </recommendedName>
</protein>
<gene>
    <name evidence="4" type="ORF">ASPSYDRAFT_90133</name>
</gene>
<evidence type="ECO:0000256" key="2">
    <source>
        <dbReference type="SAM" id="Phobius"/>
    </source>
</evidence>